<evidence type="ECO:0000313" key="8">
    <source>
        <dbReference type="EMBL" id="MDA0161955.1"/>
    </source>
</evidence>
<keyword evidence="3 4" id="KW-0975">Bacterial flagellum</keyword>
<comment type="function">
    <text evidence="4">A flexible structure which links the flagellar filament to the drive apparatus in the basal body.</text>
</comment>
<sequence length="279" mass="28610">MFAAISGLKQHQVMLDVTANDIANVNTIGYKSARVTFSDSLNQLQRGAAGATTATGGSNGAQVGLGVGLGSIDNLMTSGAVQTTGNPLDVAIQGDGFFQIGEGNPSGTNDPITPTAYTRAGNFSISNKGFLTTQTGQYVTGYALDGTGNPIPTDVAIKVPAGATGVAIDQSGGVSYIDPTSQTRVTPYRITLATFSNSAGLEREGGNRWVTSANSGQKTISTPGINGLGTTTAGAVEMSNVDLASTFTNMITAQRGFQANSRVISTADEMLQDLVNLKR</sequence>
<feature type="domain" description="Flagellar basal body rod protein N-terminal" evidence="5">
    <location>
        <begin position="3"/>
        <end position="31"/>
    </location>
</feature>
<dbReference type="PANTHER" id="PTHR30435:SF1">
    <property type="entry name" value="FLAGELLAR HOOK PROTEIN FLGE"/>
    <property type="match status" value="1"/>
</dbReference>
<evidence type="ECO:0000259" key="5">
    <source>
        <dbReference type="Pfam" id="PF00460"/>
    </source>
</evidence>
<dbReference type="EMBL" id="JAPDOD010000015">
    <property type="protein sequence ID" value="MDA0161955.1"/>
    <property type="molecule type" value="Genomic_DNA"/>
</dbReference>
<evidence type="ECO:0000256" key="3">
    <source>
        <dbReference type="ARBA" id="ARBA00023143"/>
    </source>
</evidence>
<dbReference type="RefSeq" id="WP_270041188.1">
    <property type="nucleotide sequence ID" value="NZ_JAPDOD010000015.1"/>
</dbReference>
<keyword evidence="9" id="KW-1185">Reference proteome</keyword>
<evidence type="ECO:0000259" key="7">
    <source>
        <dbReference type="Pfam" id="PF22692"/>
    </source>
</evidence>
<comment type="caution">
    <text evidence="8">The sequence shown here is derived from an EMBL/GenBank/DDBJ whole genome shotgun (WGS) entry which is preliminary data.</text>
</comment>
<comment type="similarity">
    <text evidence="2 4">Belongs to the flagella basal body rod proteins family.</text>
</comment>
<keyword evidence="8" id="KW-0282">Flagellum</keyword>
<feature type="domain" description="Flagellar basal-body/hook protein C-terminal" evidence="6">
    <location>
        <begin position="233"/>
        <end position="277"/>
    </location>
</feature>
<accession>A0A9X3S0E3</accession>
<evidence type="ECO:0000259" key="6">
    <source>
        <dbReference type="Pfam" id="PF06429"/>
    </source>
</evidence>
<dbReference type="Pfam" id="PF00460">
    <property type="entry name" value="Flg_bb_rod"/>
    <property type="match status" value="1"/>
</dbReference>
<reference evidence="8" key="1">
    <citation type="submission" date="2022-10" db="EMBL/GenBank/DDBJ databases">
        <title>The WGS of Solirubrobacter ginsenosidimutans DSM 21036.</title>
        <authorList>
            <person name="Jiang Z."/>
        </authorList>
    </citation>
    <scope>NUCLEOTIDE SEQUENCE</scope>
    <source>
        <strain evidence="8">DSM 21036</strain>
    </source>
</reference>
<dbReference type="InterPro" id="IPR010930">
    <property type="entry name" value="Flg_bb/hook_C_dom"/>
</dbReference>
<dbReference type="GO" id="GO:0005829">
    <property type="term" value="C:cytosol"/>
    <property type="evidence" value="ECO:0007669"/>
    <property type="project" value="TreeGrafter"/>
</dbReference>
<dbReference type="Pfam" id="PF22692">
    <property type="entry name" value="LlgE_F_G_D1"/>
    <property type="match status" value="1"/>
</dbReference>
<evidence type="ECO:0000256" key="4">
    <source>
        <dbReference type="RuleBase" id="RU362116"/>
    </source>
</evidence>
<name>A0A9X3S0E3_9ACTN</name>
<evidence type="ECO:0000313" key="9">
    <source>
        <dbReference type="Proteomes" id="UP001149140"/>
    </source>
</evidence>
<dbReference type="AlphaFoldDB" id="A0A9X3S0E3"/>
<dbReference type="InterPro" id="IPR001444">
    <property type="entry name" value="Flag_bb_rod_N"/>
</dbReference>
<organism evidence="8 9">
    <name type="scientific">Solirubrobacter ginsenosidimutans</name>
    <dbReference type="NCBI Taxonomy" id="490573"/>
    <lineage>
        <taxon>Bacteria</taxon>
        <taxon>Bacillati</taxon>
        <taxon>Actinomycetota</taxon>
        <taxon>Thermoleophilia</taxon>
        <taxon>Solirubrobacterales</taxon>
        <taxon>Solirubrobacteraceae</taxon>
        <taxon>Solirubrobacter</taxon>
    </lineage>
</organism>
<keyword evidence="8" id="KW-0966">Cell projection</keyword>
<evidence type="ECO:0000256" key="1">
    <source>
        <dbReference type="ARBA" id="ARBA00004117"/>
    </source>
</evidence>
<dbReference type="GO" id="GO:0009425">
    <property type="term" value="C:bacterial-type flagellum basal body"/>
    <property type="evidence" value="ECO:0007669"/>
    <property type="project" value="UniProtKB-SubCell"/>
</dbReference>
<feature type="domain" description="Flagellar hook protein FlgE/F/G-like D1" evidence="7">
    <location>
        <begin position="91"/>
        <end position="176"/>
    </location>
</feature>
<gene>
    <name evidence="8" type="ORF">OM076_16895</name>
</gene>
<dbReference type="GO" id="GO:0071978">
    <property type="term" value="P:bacterial-type flagellum-dependent swarming motility"/>
    <property type="evidence" value="ECO:0007669"/>
    <property type="project" value="TreeGrafter"/>
</dbReference>
<comment type="subcellular location">
    <subcellularLocation>
        <location evidence="1 4">Bacterial flagellum basal body</location>
    </subcellularLocation>
</comment>
<protein>
    <recommendedName>
        <fullName evidence="4">Flagellar hook protein FlgE</fullName>
    </recommendedName>
</protein>
<dbReference type="NCBIfam" id="TIGR03506">
    <property type="entry name" value="FlgEFG_subfam"/>
    <property type="match status" value="2"/>
</dbReference>
<dbReference type="InterPro" id="IPR053967">
    <property type="entry name" value="LlgE_F_G-like_D1"/>
</dbReference>
<dbReference type="InterPro" id="IPR037925">
    <property type="entry name" value="FlgE/F/G-like"/>
</dbReference>
<keyword evidence="8" id="KW-0969">Cilium</keyword>
<dbReference type="InterPro" id="IPR020013">
    <property type="entry name" value="Flagellar_FlgE/F/G"/>
</dbReference>
<dbReference type="SUPFAM" id="SSF117143">
    <property type="entry name" value="Flagellar hook protein flgE"/>
    <property type="match status" value="1"/>
</dbReference>
<proteinExistence type="inferred from homology"/>
<evidence type="ECO:0000256" key="2">
    <source>
        <dbReference type="ARBA" id="ARBA00009677"/>
    </source>
</evidence>
<dbReference type="Pfam" id="PF06429">
    <property type="entry name" value="Flg_bbr_C"/>
    <property type="match status" value="1"/>
</dbReference>
<dbReference type="Proteomes" id="UP001149140">
    <property type="component" value="Unassembled WGS sequence"/>
</dbReference>
<dbReference type="GO" id="GO:0009424">
    <property type="term" value="C:bacterial-type flagellum hook"/>
    <property type="evidence" value="ECO:0007669"/>
    <property type="project" value="TreeGrafter"/>
</dbReference>
<dbReference type="PANTHER" id="PTHR30435">
    <property type="entry name" value="FLAGELLAR PROTEIN"/>
    <property type="match status" value="1"/>
</dbReference>